<gene>
    <name evidence="3" type="ORF">HNQ61_000998</name>
</gene>
<dbReference type="PROSITE" id="PS51257">
    <property type="entry name" value="PROKAR_LIPOPROTEIN"/>
    <property type="match status" value="1"/>
</dbReference>
<keyword evidence="4" id="KW-1185">Reference proteome</keyword>
<dbReference type="AlphaFoldDB" id="A0A841GVJ7"/>
<keyword evidence="1" id="KW-0732">Signal</keyword>
<protein>
    <recommendedName>
        <fullName evidence="2">DUF4377 domain-containing protein</fullName>
    </recommendedName>
</protein>
<evidence type="ECO:0000313" key="4">
    <source>
        <dbReference type="Proteomes" id="UP000582837"/>
    </source>
</evidence>
<dbReference type="RefSeq" id="WP_170037777.1">
    <property type="nucleotide sequence ID" value="NZ_JABDTL010000002.1"/>
</dbReference>
<reference evidence="3 4" key="1">
    <citation type="submission" date="2020-08" db="EMBL/GenBank/DDBJ databases">
        <title>Genomic Encyclopedia of Type Strains, Phase IV (KMG-IV): sequencing the most valuable type-strain genomes for metagenomic binning, comparative biology and taxonomic classification.</title>
        <authorList>
            <person name="Goeker M."/>
        </authorList>
    </citation>
    <scope>NUCLEOTIDE SEQUENCE [LARGE SCALE GENOMIC DNA]</scope>
    <source>
        <strain evidence="3 4">DSM 29007</strain>
    </source>
</reference>
<organism evidence="3 4">
    <name type="scientific">Longimicrobium terrae</name>
    <dbReference type="NCBI Taxonomy" id="1639882"/>
    <lineage>
        <taxon>Bacteria</taxon>
        <taxon>Pseudomonadati</taxon>
        <taxon>Gemmatimonadota</taxon>
        <taxon>Longimicrobiia</taxon>
        <taxon>Longimicrobiales</taxon>
        <taxon>Longimicrobiaceae</taxon>
        <taxon>Longimicrobium</taxon>
    </lineage>
</organism>
<feature type="signal peptide" evidence="1">
    <location>
        <begin position="1"/>
        <end position="22"/>
    </location>
</feature>
<feature type="chain" id="PRO_5032946599" description="DUF4377 domain-containing protein" evidence="1">
    <location>
        <begin position="23"/>
        <end position="117"/>
    </location>
</feature>
<dbReference type="Pfam" id="PF14302">
    <property type="entry name" value="DUF4377"/>
    <property type="match status" value="1"/>
</dbReference>
<evidence type="ECO:0000313" key="3">
    <source>
        <dbReference type="EMBL" id="MBB6069383.1"/>
    </source>
</evidence>
<dbReference type="InterPro" id="IPR025485">
    <property type="entry name" value="DUF4377"/>
</dbReference>
<evidence type="ECO:0000259" key="2">
    <source>
        <dbReference type="Pfam" id="PF14302"/>
    </source>
</evidence>
<dbReference type="Proteomes" id="UP000582837">
    <property type="component" value="Unassembled WGS sequence"/>
</dbReference>
<comment type="caution">
    <text evidence="3">The sequence shown here is derived from an EMBL/GenBank/DDBJ whole genome shotgun (WGS) entry which is preliminary data.</text>
</comment>
<dbReference type="EMBL" id="JACHIA010000002">
    <property type="protein sequence ID" value="MBB6069383.1"/>
    <property type="molecule type" value="Genomic_DNA"/>
</dbReference>
<proteinExistence type="predicted"/>
<name>A0A841GVJ7_9BACT</name>
<evidence type="ECO:0000256" key="1">
    <source>
        <dbReference type="SAM" id="SignalP"/>
    </source>
</evidence>
<accession>A0A841GVJ7</accession>
<sequence>MKTALRSLLALLAFCVTLGACSSPFESTDVDIVTLEIDSQLVPCMAMIPTTCMRVREDPSDSWGLFYREIEGFTYEPGFIYKVQVEVREIKNPPADGSSAAYRLLRLIEKRPVAASL</sequence>
<feature type="domain" description="DUF4377" evidence="2">
    <location>
        <begin position="36"/>
        <end position="110"/>
    </location>
</feature>